<evidence type="ECO:0000313" key="1">
    <source>
        <dbReference type="EMBL" id="MFJ1470158.1"/>
    </source>
</evidence>
<sequence>MSTIPLATLQDVLAVADDAHFEQIVSELPDILRSMRARTTLDGHAGFSWPIHWRPAGGPSTVTSHFTDGGTIKQQFDS</sequence>
<evidence type="ECO:0000313" key="2">
    <source>
        <dbReference type="Proteomes" id="UP001168096"/>
    </source>
</evidence>
<dbReference type="Proteomes" id="UP001168096">
    <property type="component" value="Unassembled WGS sequence"/>
</dbReference>
<organism evidence="1 2">
    <name type="scientific">Massilia orientalis</name>
    <dbReference type="NCBI Taxonomy" id="3050128"/>
    <lineage>
        <taxon>Bacteria</taxon>
        <taxon>Pseudomonadati</taxon>
        <taxon>Pseudomonadota</taxon>
        <taxon>Betaproteobacteria</taxon>
        <taxon>Burkholderiales</taxon>
        <taxon>Oxalobacteraceae</taxon>
        <taxon>Telluria group</taxon>
        <taxon>Massilia</taxon>
    </lineage>
</organism>
<name>A0ACC7MF91_9BURK</name>
<gene>
    <name evidence="1" type="ORF">QPK29_020800</name>
</gene>
<keyword evidence="2" id="KW-1185">Reference proteome</keyword>
<dbReference type="EMBL" id="JASNRB020000013">
    <property type="protein sequence ID" value="MFJ1470158.1"/>
    <property type="molecule type" value="Genomic_DNA"/>
</dbReference>
<reference evidence="1" key="1">
    <citation type="submission" date="2024-11" db="EMBL/GenBank/DDBJ databases">
        <title>Description of Massilia orientalis sp. nov., isolated from rhizosphere soil of Ageratina adenophora.</title>
        <authorList>
            <person name="Wang Y."/>
        </authorList>
    </citation>
    <scope>NUCLEOTIDE SEQUENCE</scope>
    <source>
        <strain evidence="1">YIM B02787</strain>
    </source>
</reference>
<comment type="caution">
    <text evidence="1">The sequence shown here is derived from an EMBL/GenBank/DDBJ whole genome shotgun (WGS) entry which is preliminary data.</text>
</comment>
<protein>
    <submittedName>
        <fullName evidence="1">Uncharacterized protein</fullName>
    </submittedName>
</protein>
<proteinExistence type="predicted"/>
<accession>A0ACC7MF91</accession>